<proteinExistence type="predicted"/>
<dbReference type="GO" id="GO:0003677">
    <property type="term" value="F:DNA binding"/>
    <property type="evidence" value="ECO:0007669"/>
    <property type="project" value="InterPro"/>
</dbReference>
<dbReference type="InterPro" id="IPR011260">
    <property type="entry name" value="RNAP_asu_C"/>
</dbReference>
<dbReference type="SUPFAM" id="SSF47789">
    <property type="entry name" value="C-terminal domain of RNA polymerase alpha subunit"/>
    <property type="match status" value="1"/>
</dbReference>
<comment type="caution">
    <text evidence="2">The sequence shown here is derived from an EMBL/GenBank/DDBJ whole genome shotgun (WGS) entry which is preliminary data.</text>
</comment>
<dbReference type="GO" id="GO:0006351">
    <property type="term" value="P:DNA-templated transcription"/>
    <property type="evidence" value="ECO:0007669"/>
    <property type="project" value="InterPro"/>
</dbReference>
<dbReference type="EMBL" id="LAZR01017203">
    <property type="protein sequence ID" value="KKM01410.1"/>
    <property type="molecule type" value="Genomic_DNA"/>
</dbReference>
<dbReference type="Gene3D" id="1.10.150.20">
    <property type="entry name" value="5' to 3' exonuclease, C-terminal subdomain"/>
    <property type="match status" value="1"/>
</dbReference>
<dbReference type="Pfam" id="PF03118">
    <property type="entry name" value="RNA_pol_A_CTD"/>
    <property type="match status" value="1"/>
</dbReference>
<evidence type="ECO:0000313" key="2">
    <source>
        <dbReference type="EMBL" id="KKM01410.1"/>
    </source>
</evidence>
<feature type="domain" description="RNA polymerase alpha subunit C-terminal" evidence="1">
    <location>
        <begin position="13"/>
        <end position="59"/>
    </location>
</feature>
<reference evidence="2" key="1">
    <citation type="journal article" date="2015" name="Nature">
        <title>Complex archaea that bridge the gap between prokaryotes and eukaryotes.</title>
        <authorList>
            <person name="Spang A."/>
            <person name="Saw J.H."/>
            <person name="Jorgensen S.L."/>
            <person name="Zaremba-Niedzwiedzka K."/>
            <person name="Martijn J."/>
            <person name="Lind A.E."/>
            <person name="van Eijk R."/>
            <person name="Schleper C."/>
            <person name="Guy L."/>
            <person name="Ettema T.J."/>
        </authorList>
    </citation>
    <scope>NUCLEOTIDE SEQUENCE</scope>
</reference>
<sequence length="125" mass="14523">MVIIYPFQNFISNLSTRNKNCLANAQIKSFEDLLDKNPHDLLRVINFGRKSLIELELALRDRGLKLSKAHNKKERCGTCGAYLRIGNYYNGRLKEFPCNVERCFLNHKTAETAKNCYEHSKKTKK</sequence>
<name>A0A0F9GRJ0_9ZZZZ</name>
<evidence type="ECO:0000259" key="1">
    <source>
        <dbReference type="Pfam" id="PF03118"/>
    </source>
</evidence>
<protein>
    <recommendedName>
        <fullName evidence="1">RNA polymerase alpha subunit C-terminal domain-containing protein</fullName>
    </recommendedName>
</protein>
<organism evidence="2">
    <name type="scientific">marine sediment metagenome</name>
    <dbReference type="NCBI Taxonomy" id="412755"/>
    <lineage>
        <taxon>unclassified sequences</taxon>
        <taxon>metagenomes</taxon>
        <taxon>ecological metagenomes</taxon>
    </lineage>
</organism>
<dbReference type="AlphaFoldDB" id="A0A0F9GRJ0"/>
<accession>A0A0F9GRJ0</accession>
<dbReference type="GO" id="GO:0003899">
    <property type="term" value="F:DNA-directed RNA polymerase activity"/>
    <property type="evidence" value="ECO:0007669"/>
    <property type="project" value="InterPro"/>
</dbReference>
<gene>
    <name evidence="2" type="ORF">LCGC14_1794690</name>
</gene>